<accession>A0A368DYJ8</accession>
<dbReference type="PANTHER" id="PTHR33279:SF6">
    <property type="entry name" value="SULFUR CARRIER PROTEIN YEDF-RELATED"/>
    <property type="match status" value="1"/>
</dbReference>
<dbReference type="InterPro" id="IPR001455">
    <property type="entry name" value="TusA-like"/>
</dbReference>
<dbReference type="PANTHER" id="PTHR33279">
    <property type="entry name" value="SULFUR CARRIER PROTEIN YEDF-RELATED"/>
    <property type="match status" value="1"/>
</dbReference>
<dbReference type="Pfam" id="PF01206">
    <property type="entry name" value="TusA"/>
    <property type="match status" value="1"/>
</dbReference>
<organism evidence="3 4">
    <name type="scientific">PS1 clade bacterium</name>
    <dbReference type="NCBI Taxonomy" id="2175152"/>
    <lineage>
        <taxon>Bacteria</taxon>
        <taxon>Pseudomonadati</taxon>
        <taxon>Pseudomonadota</taxon>
        <taxon>Alphaproteobacteria</taxon>
        <taxon>PS1 clade</taxon>
    </lineage>
</organism>
<evidence type="ECO:0000256" key="1">
    <source>
        <dbReference type="ARBA" id="ARBA00008984"/>
    </source>
</evidence>
<dbReference type="InterPro" id="IPR036868">
    <property type="entry name" value="TusA-like_sf"/>
</dbReference>
<proteinExistence type="inferred from homology"/>
<sequence length="75" mass="8322">MSEITILDATGLKCPLPVLKLRKALENLSVGEKIILYADDPVAPLDVEHFCKTAGHDLLDANQKEKFVEFTVLKN</sequence>
<reference evidence="3 4" key="1">
    <citation type="journal article" date="2018" name="Microbiome">
        <title>Fine metagenomic profile of the Mediterranean stratified and mixed water columns revealed by assembly and recruitment.</title>
        <authorList>
            <person name="Haro-Moreno J.M."/>
            <person name="Lopez-Perez M."/>
            <person name="De La Torre J.R."/>
            <person name="Picazo A."/>
            <person name="Camacho A."/>
            <person name="Rodriguez-Valera F."/>
        </authorList>
    </citation>
    <scope>NUCLEOTIDE SEQUENCE [LARGE SCALE GENOMIC DNA]</scope>
    <source>
        <strain evidence="3">MED-G55</strain>
    </source>
</reference>
<dbReference type="SUPFAM" id="SSF64307">
    <property type="entry name" value="SirA-like"/>
    <property type="match status" value="1"/>
</dbReference>
<keyword evidence="3" id="KW-0808">Transferase</keyword>
<dbReference type="Proteomes" id="UP000252132">
    <property type="component" value="Unassembled WGS sequence"/>
</dbReference>
<name>A0A368DYJ8_9PROT</name>
<feature type="domain" description="UPF0033" evidence="2">
    <location>
        <begin position="7"/>
        <end position="31"/>
    </location>
</feature>
<dbReference type="PROSITE" id="PS01148">
    <property type="entry name" value="UPF0033"/>
    <property type="match status" value="1"/>
</dbReference>
<evidence type="ECO:0000259" key="2">
    <source>
        <dbReference type="PROSITE" id="PS01148"/>
    </source>
</evidence>
<comment type="similarity">
    <text evidence="1">Belongs to the sulfur carrier protein TusA family.</text>
</comment>
<dbReference type="EMBL" id="QOQF01000015">
    <property type="protein sequence ID" value="RCL76909.1"/>
    <property type="molecule type" value="Genomic_DNA"/>
</dbReference>
<dbReference type="Gene3D" id="3.30.110.40">
    <property type="entry name" value="TusA-like domain"/>
    <property type="match status" value="1"/>
</dbReference>
<dbReference type="GO" id="GO:0016740">
    <property type="term" value="F:transferase activity"/>
    <property type="evidence" value="ECO:0007669"/>
    <property type="project" value="UniProtKB-KW"/>
</dbReference>
<evidence type="ECO:0000313" key="3">
    <source>
        <dbReference type="EMBL" id="RCL76909.1"/>
    </source>
</evidence>
<dbReference type="AlphaFoldDB" id="A0A368DYJ8"/>
<gene>
    <name evidence="3" type="ORF">DBW69_04580</name>
</gene>
<protein>
    <submittedName>
        <fullName evidence="3">Sulfurtransferase TusA family protein</fullName>
    </submittedName>
</protein>
<evidence type="ECO:0000313" key="4">
    <source>
        <dbReference type="Proteomes" id="UP000252132"/>
    </source>
</evidence>
<dbReference type="CDD" id="cd00291">
    <property type="entry name" value="SirA_YedF_YeeD"/>
    <property type="match status" value="1"/>
</dbReference>
<comment type="caution">
    <text evidence="3">The sequence shown here is derived from an EMBL/GenBank/DDBJ whole genome shotgun (WGS) entry which is preliminary data.</text>
</comment>